<name>A0A4D5R9P5_SCOVI</name>
<feature type="signal peptide" evidence="1">
    <location>
        <begin position="1"/>
        <end position="21"/>
    </location>
</feature>
<evidence type="ECO:0000313" key="2">
    <source>
        <dbReference type="EMBL" id="MIC88781.1"/>
    </source>
</evidence>
<proteinExistence type="predicted"/>
<organism evidence="2">
    <name type="scientific">Scolopendra viridis</name>
    <name type="common">Giant centipede</name>
    <dbReference type="NCBI Taxonomy" id="118503"/>
    <lineage>
        <taxon>Eukaryota</taxon>
        <taxon>Metazoa</taxon>
        <taxon>Ecdysozoa</taxon>
        <taxon>Arthropoda</taxon>
        <taxon>Myriapoda</taxon>
        <taxon>Chilopoda</taxon>
        <taxon>Pleurostigmophora</taxon>
        <taxon>Scolopendromorpha</taxon>
        <taxon>Scolopendridae</taxon>
        <taxon>Scolopendra</taxon>
    </lineage>
</organism>
<reference evidence="2" key="1">
    <citation type="journal article" date="2018" name="Toxicon">
        <title>Venom-gland transcriptomics and venom proteomics of the giant Florida blue centipede, Scolopendra viridis.</title>
        <authorList>
            <person name="Ward M.J."/>
            <person name="Rokyta D.R."/>
        </authorList>
    </citation>
    <scope>NUCLEOTIDE SEQUENCE</scope>
    <source>
        <tissue evidence="2">Venom gland</tissue>
    </source>
</reference>
<sequence length="345" mass="38936">MNSIISCVSLLLLLGVALSLALQDSTFARHRKPLYIVFNGDTPQKRFLSSTLELQPVYSCTKDVRKKYHPKNENLDFEAFAKRYIDCFAQKILGGKMDWYDLFGEKDELKKQKYNGLHLNLMMNDVKFSKENLVSSNVDISLRNVVYNNDSQTEVTNKVQESVEKVTSITTSSKHTWKTTGTMEVGWTEPITKSSASVKMTAFQGGSSGTDTTESDSTKYFISDASIVPAGKTGRLVWTKTVSSMKMDWNAYIEVSGWMGTKVKGNIYFLPVVDMIYVYDEYMTRLDLNTAGIMTSGQMQMTDAIISDAVADEYDMNKVKTDQDKCPDEFSNILMYPLKKQTNLA</sequence>
<dbReference type="AlphaFoldDB" id="A0A4D5R9P5"/>
<dbReference type="EMBL" id="GGNE01000240">
    <property type="protein sequence ID" value="MIC88781.1"/>
    <property type="molecule type" value="Transcribed_RNA"/>
</dbReference>
<feature type="chain" id="PRO_5020028372" evidence="1">
    <location>
        <begin position="22"/>
        <end position="345"/>
    </location>
</feature>
<dbReference type="Gene3D" id="2.170.15.10">
    <property type="entry name" value="Proaerolysin, chain A, domain 3"/>
    <property type="match status" value="1"/>
</dbReference>
<gene>
    <name evidence="2" type="primary">Scol-BPFTx</name>
</gene>
<protein>
    <submittedName>
        <fullName evidence="2">Scol-BPFTx</fullName>
    </submittedName>
</protein>
<accession>A0A4D5R9P5</accession>
<dbReference type="SUPFAM" id="SSF56973">
    <property type="entry name" value="Aerolisin/ETX pore-forming domain"/>
    <property type="match status" value="1"/>
</dbReference>
<evidence type="ECO:0000256" key="1">
    <source>
        <dbReference type="SAM" id="SignalP"/>
    </source>
</evidence>
<keyword evidence="1" id="KW-0732">Signal</keyword>